<sequence length="616" mass="70443">MFNNSIKRFSVFCLLLLLMPMTYAAVAPDVSGELKKWHSITLTFDGPYVSETDEENPFTHYQLNAVFTHKQSQKQYKIPGFFAADGDAANTGASSGNKWRVIFTPDEIGEWQWRVSFRKAPFIAVSELDYSGFVGGEIDNSQGQFNVKASDKTWPDFRERGRLQYVNQPYLRFADKGGYFIKAGPDSPENLLSYQDFDGTFHNDGHKDQLVKTWQAHEQDWQQGDPSWQKGKGKGLIGALNYIASKGMNSISFLTLNIVGDDQNVFPYVDYDTYDRFDVSKLEQWNIVFSHAQSLGLFLHFKTQEAENQGLLDNGGLGLHRQLYYRELIARFGHHLALNWNMGEENGNWYPRHQTMPQSTSQRIAMARYFKEQDPYNHHVVIHNGNFFEDLTGADSFYTGVSIQTSQKDFGSVHNQVKKVRSWPVANGKPFAVAVDEPGDAEFALQPDKFDPNHDLARMNGLWGALTGGAWGTEWYFGYKREHSDLTAQDWRSRDKFWTQAKHALDFFKMADVPYQNAQNLDSSMINAWALGVRGEFYIVYAKTADKSLKIKLPQGQANYSVQWYNPRSGGKFIKGSVEHINVDKPLKYYFQSVTQELGKPPSQHNQDWVALVKRL</sequence>
<feature type="chain" id="PRO_5015397300" evidence="1">
    <location>
        <begin position="25"/>
        <end position="616"/>
    </location>
</feature>
<dbReference type="EMBL" id="CP026604">
    <property type="protein sequence ID" value="AWB65750.1"/>
    <property type="molecule type" value="Genomic_DNA"/>
</dbReference>
<keyword evidence="4" id="KW-1185">Reference proteome</keyword>
<dbReference type="Gene3D" id="3.20.20.80">
    <property type="entry name" value="Glycosidases"/>
    <property type="match status" value="1"/>
</dbReference>
<dbReference type="Gene3D" id="2.60.40.10">
    <property type="entry name" value="Immunoglobulins"/>
    <property type="match status" value="1"/>
</dbReference>
<protein>
    <submittedName>
        <fullName evidence="3">DUF5060 domain-containing protein</fullName>
    </submittedName>
</protein>
<dbReference type="AlphaFoldDB" id="A0A2S0VNU1"/>
<dbReference type="KEGG" id="cate:C2869_04545"/>
<feature type="signal peptide" evidence="1">
    <location>
        <begin position="1"/>
        <end position="24"/>
    </location>
</feature>
<keyword evidence="1" id="KW-0732">Signal</keyword>
<dbReference type="OrthoDB" id="246387at2"/>
<evidence type="ECO:0000256" key="1">
    <source>
        <dbReference type="SAM" id="SignalP"/>
    </source>
</evidence>
<evidence type="ECO:0000313" key="3">
    <source>
        <dbReference type="EMBL" id="AWB65750.1"/>
    </source>
</evidence>
<organism evidence="3 4">
    <name type="scientific">Saccharobesus litoralis</name>
    <dbReference type="NCBI Taxonomy" id="2172099"/>
    <lineage>
        <taxon>Bacteria</taxon>
        <taxon>Pseudomonadati</taxon>
        <taxon>Pseudomonadota</taxon>
        <taxon>Gammaproteobacteria</taxon>
        <taxon>Alteromonadales</taxon>
        <taxon>Alteromonadaceae</taxon>
        <taxon>Saccharobesus</taxon>
    </lineage>
</organism>
<proteinExistence type="predicted"/>
<dbReference type="Proteomes" id="UP000244441">
    <property type="component" value="Chromosome"/>
</dbReference>
<reference evidence="3 4" key="1">
    <citation type="submission" date="2018-01" db="EMBL/GenBank/DDBJ databases">
        <title>Genome sequence of a Cantenovulum-like bacteria.</title>
        <authorList>
            <person name="Tan W.R."/>
            <person name="Lau N.-S."/>
            <person name="Go F."/>
            <person name="Amirul A.-A.A."/>
        </authorList>
    </citation>
    <scope>NUCLEOTIDE SEQUENCE [LARGE SCALE GENOMIC DNA]</scope>
    <source>
        <strain evidence="3 4">CCB-QB4</strain>
    </source>
</reference>
<evidence type="ECO:0000259" key="2">
    <source>
        <dbReference type="Pfam" id="PF16586"/>
    </source>
</evidence>
<dbReference type="InterPro" id="IPR032260">
    <property type="entry name" value="DUF5060"/>
</dbReference>
<gene>
    <name evidence="3" type="ORF">C2869_04545</name>
</gene>
<name>A0A2S0VNU1_9ALTE</name>
<evidence type="ECO:0000313" key="4">
    <source>
        <dbReference type="Proteomes" id="UP000244441"/>
    </source>
</evidence>
<dbReference type="InterPro" id="IPR013783">
    <property type="entry name" value="Ig-like_fold"/>
</dbReference>
<feature type="domain" description="DUF5060" evidence="2">
    <location>
        <begin position="34"/>
        <end position="118"/>
    </location>
</feature>
<dbReference type="Pfam" id="PF16586">
    <property type="entry name" value="DUF5060"/>
    <property type="match status" value="1"/>
</dbReference>
<accession>A0A2S0VNU1</accession>